<reference evidence="1 2" key="2">
    <citation type="journal article" date="2022" name="Mol. Ecol. Resour.">
        <title>The genomes of chicory, endive, great burdock and yacon provide insights into Asteraceae paleo-polyploidization history and plant inulin production.</title>
        <authorList>
            <person name="Fan W."/>
            <person name="Wang S."/>
            <person name="Wang H."/>
            <person name="Wang A."/>
            <person name="Jiang F."/>
            <person name="Liu H."/>
            <person name="Zhao H."/>
            <person name="Xu D."/>
            <person name="Zhang Y."/>
        </authorList>
    </citation>
    <scope>NUCLEOTIDE SEQUENCE [LARGE SCALE GENOMIC DNA]</scope>
    <source>
        <strain evidence="2">cv. Punajuju</strain>
        <tissue evidence="1">Leaves</tissue>
    </source>
</reference>
<reference evidence="2" key="1">
    <citation type="journal article" date="2022" name="Mol. Ecol. Resour.">
        <title>The genomes of chicory, endive, great burdock and yacon provide insights into Asteraceae palaeo-polyploidization history and plant inulin production.</title>
        <authorList>
            <person name="Fan W."/>
            <person name="Wang S."/>
            <person name="Wang H."/>
            <person name="Wang A."/>
            <person name="Jiang F."/>
            <person name="Liu H."/>
            <person name="Zhao H."/>
            <person name="Xu D."/>
            <person name="Zhang Y."/>
        </authorList>
    </citation>
    <scope>NUCLEOTIDE SEQUENCE [LARGE SCALE GENOMIC DNA]</scope>
    <source>
        <strain evidence="2">cv. Punajuju</strain>
    </source>
</reference>
<evidence type="ECO:0000313" key="1">
    <source>
        <dbReference type="EMBL" id="KAI3788477.1"/>
    </source>
</evidence>
<evidence type="ECO:0000313" key="2">
    <source>
        <dbReference type="Proteomes" id="UP001055811"/>
    </source>
</evidence>
<protein>
    <submittedName>
        <fullName evidence="1">Uncharacterized protein</fullName>
    </submittedName>
</protein>
<organism evidence="1 2">
    <name type="scientific">Cichorium intybus</name>
    <name type="common">Chicory</name>
    <dbReference type="NCBI Taxonomy" id="13427"/>
    <lineage>
        <taxon>Eukaryota</taxon>
        <taxon>Viridiplantae</taxon>
        <taxon>Streptophyta</taxon>
        <taxon>Embryophyta</taxon>
        <taxon>Tracheophyta</taxon>
        <taxon>Spermatophyta</taxon>
        <taxon>Magnoliopsida</taxon>
        <taxon>eudicotyledons</taxon>
        <taxon>Gunneridae</taxon>
        <taxon>Pentapetalae</taxon>
        <taxon>asterids</taxon>
        <taxon>campanulids</taxon>
        <taxon>Asterales</taxon>
        <taxon>Asteraceae</taxon>
        <taxon>Cichorioideae</taxon>
        <taxon>Cichorieae</taxon>
        <taxon>Cichoriinae</taxon>
        <taxon>Cichorium</taxon>
    </lineage>
</organism>
<dbReference type="Proteomes" id="UP001055811">
    <property type="component" value="Linkage Group LG01"/>
</dbReference>
<keyword evidence="2" id="KW-1185">Reference proteome</keyword>
<proteinExistence type="predicted"/>
<sequence>MLKPFSDAITSQPRSQKTKTLILDSREEGKTTREFSQSFISFSDLASLYVQAVVIELLEMMLEQSVALTRAASERLMGESINARENCIIVIKTYGFRSGFLKHPRKLFHVSIQQSVFVSFETLIPQLPDPGADLAGMSTIMGILDQCLAISGRVNLAISH</sequence>
<accession>A0ACB9GYR4</accession>
<comment type="caution">
    <text evidence="1">The sequence shown here is derived from an EMBL/GenBank/DDBJ whole genome shotgun (WGS) entry which is preliminary data.</text>
</comment>
<name>A0ACB9GYR4_CICIN</name>
<gene>
    <name evidence="1" type="ORF">L2E82_01245</name>
</gene>
<dbReference type="EMBL" id="CM042009">
    <property type="protein sequence ID" value="KAI3788477.1"/>
    <property type="molecule type" value="Genomic_DNA"/>
</dbReference>